<evidence type="ECO:0000313" key="9">
    <source>
        <dbReference type="Proteomes" id="UP000037923"/>
    </source>
</evidence>
<dbReference type="NCBIfam" id="TIGR01494">
    <property type="entry name" value="ATPase_P-type"/>
    <property type="match status" value="2"/>
</dbReference>
<dbReference type="SUPFAM" id="SSF81665">
    <property type="entry name" value="Calcium ATPase, transmembrane domain M"/>
    <property type="match status" value="1"/>
</dbReference>
<dbReference type="Proteomes" id="UP000037923">
    <property type="component" value="Unassembled WGS sequence"/>
</dbReference>
<dbReference type="OrthoDB" id="432719at2759"/>
<dbReference type="InterPro" id="IPR023298">
    <property type="entry name" value="ATPase_P-typ_TM_dom_sf"/>
</dbReference>
<evidence type="ECO:0000256" key="1">
    <source>
        <dbReference type="ARBA" id="ARBA00004141"/>
    </source>
</evidence>
<evidence type="ECO:0000256" key="3">
    <source>
        <dbReference type="ARBA" id="ARBA00022989"/>
    </source>
</evidence>
<dbReference type="Gene3D" id="1.20.1110.10">
    <property type="entry name" value="Calcium-transporting ATPase, transmembrane domain"/>
    <property type="match status" value="1"/>
</dbReference>
<name>A0A0N0DS57_LEPPY</name>
<dbReference type="VEuPathDB" id="TriTrypDB:LpyrH10_24_1230"/>
<dbReference type="GO" id="GO:0016887">
    <property type="term" value="F:ATP hydrolysis activity"/>
    <property type="evidence" value="ECO:0007669"/>
    <property type="project" value="InterPro"/>
</dbReference>
<protein>
    <submittedName>
        <fullName evidence="8">Putative mitochondrial proton motive ATPase</fullName>
    </submittedName>
</protein>
<feature type="region of interest" description="Disordered" evidence="5">
    <location>
        <begin position="892"/>
        <end position="928"/>
    </location>
</feature>
<feature type="transmembrane region" description="Helical" evidence="6">
    <location>
        <begin position="790"/>
        <end position="810"/>
    </location>
</feature>
<evidence type="ECO:0000313" key="8">
    <source>
        <dbReference type="EMBL" id="KPA75612.1"/>
    </source>
</evidence>
<dbReference type="GO" id="GO:0005524">
    <property type="term" value="F:ATP binding"/>
    <property type="evidence" value="ECO:0007669"/>
    <property type="project" value="InterPro"/>
</dbReference>
<comment type="caution">
    <text evidence="8">The sequence shown here is derived from an EMBL/GenBank/DDBJ whole genome shotgun (WGS) entry which is preliminary data.</text>
</comment>
<feature type="domain" description="P-type ATPase A" evidence="7">
    <location>
        <begin position="99"/>
        <end position="196"/>
    </location>
</feature>
<dbReference type="SUPFAM" id="SSF56784">
    <property type="entry name" value="HAD-like"/>
    <property type="match status" value="1"/>
</dbReference>
<dbReference type="InterPro" id="IPR023299">
    <property type="entry name" value="ATPase_P-typ_cyto_dom_N"/>
</dbReference>
<dbReference type="InterPro" id="IPR059000">
    <property type="entry name" value="ATPase_P-type_domA"/>
</dbReference>
<feature type="transmembrane region" description="Helical" evidence="6">
    <location>
        <begin position="211"/>
        <end position="230"/>
    </location>
</feature>
<evidence type="ECO:0000256" key="4">
    <source>
        <dbReference type="ARBA" id="ARBA00023136"/>
    </source>
</evidence>
<dbReference type="EMBL" id="LGTL01000024">
    <property type="protein sequence ID" value="KPA75612.1"/>
    <property type="molecule type" value="Genomic_DNA"/>
</dbReference>
<evidence type="ECO:0000259" key="7">
    <source>
        <dbReference type="Pfam" id="PF00122"/>
    </source>
</evidence>
<dbReference type="Gene3D" id="2.70.150.10">
    <property type="entry name" value="Calcium-transporting ATPase, cytoplasmic transduction domain A"/>
    <property type="match status" value="1"/>
</dbReference>
<keyword evidence="9" id="KW-1185">Reference proteome</keyword>
<sequence length="976" mass="103426">MSAPVALNSAALHTARQCFGRNGIEASPVGFYGFARCAVVSPTTLLVAGGLVFYLIVYVDLAAVLALLYLLSLLVVVLVWSACTSRRGATALQGCFSRSSAVAYREGTWALVGSAQLVPGDLVRLVHGCVVHADCALLDGSLLLDLSQLTGSSEVVTAEAGYLLKAGAVVVDGAGTAVVRYTNVDTFVGQTVKLLQHLSLGLTRPLVQRSYLLTSFAILVVVVTVELVLYGLCRGRFRWSAARVAHEMMLYAWVCLPTHLDVAVLLAVTRGAAVAMQRTHAIVLRLGALLSLASVDVLVADKSGTLTTGVYAVAATFRSFSPLYPSRDALVQLMALATRWHEPSLHPMRRAVLRCADLDACDQYVRLAYVEHDGERRTSAVLRHVDGTVLRVTEGTVNAVLALLGTKDTNPNDGGAAASGPDAELVRDRAEAQRLATTWGYRGLRTRAVAVGKEDGPWQLAGLVTFHDALRDDAAELARRCAGAGVSFTIASGDTKAVVETVAAAVLLPTGSSLRVMTGGDVPALEPWQALSTSAVAASTSISATSSLLMAVDDVGAAERRALAACHVYAEMQPQHKLSLVRLLQQSGRRVGLLGDGLNDAAAAQVADVGVALVTPDRGPPLTAQGAVWGADIALPCTRLTAVCDLIVGSRAIFAIVHRLFFYAFTVTLQTAMFIGLAALIGPAKCDYIAGQRRCDSLLSPSKLYLPFLVFLSVTCLLFQACESGDVVYWSGAPCRCSHPVAAAQSACMAVVGVSGGAPFALGLPLAFVFPKSDVDFTRATLRSTTATMYLFYLQLSLALICASPVRCGVRLLTGRVVYLACFVVVVGILVYFVNGFYLTVQLALLVYCALVSTLQDATKLAVHWVCYRHNLFGYRGCADHMTRRRRRQCEEQQQQTVTEELPRDNGFGGDDDGHEVPDGAVGRESAASAAQNASRPYSSALNVVLGCLVPLEMRLLSVAPSETSRAAAAAASEEA</sequence>
<feature type="transmembrane region" description="Helical" evidence="6">
    <location>
        <begin position="281"/>
        <end position="300"/>
    </location>
</feature>
<proteinExistence type="predicted"/>
<dbReference type="Gene3D" id="3.40.50.1000">
    <property type="entry name" value="HAD superfamily/HAD-like"/>
    <property type="match status" value="1"/>
</dbReference>
<dbReference type="Gene3D" id="3.40.1110.10">
    <property type="entry name" value="Calcium-transporting ATPase, cytoplasmic domain N"/>
    <property type="match status" value="1"/>
</dbReference>
<feature type="transmembrane region" description="Helical" evidence="6">
    <location>
        <begin position="817"/>
        <end position="839"/>
    </location>
</feature>
<evidence type="ECO:0000256" key="5">
    <source>
        <dbReference type="SAM" id="MobiDB-lite"/>
    </source>
</evidence>
<feature type="transmembrane region" description="Helical" evidence="6">
    <location>
        <begin position="31"/>
        <end position="56"/>
    </location>
</feature>
<evidence type="ECO:0000256" key="6">
    <source>
        <dbReference type="SAM" id="Phobius"/>
    </source>
</evidence>
<dbReference type="PRINTS" id="PR00119">
    <property type="entry name" value="CATATPASE"/>
</dbReference>
<dbReference type="Pfam" id="PF00122">
    <property type="entry name" value="E1-E2_ATPase"/>
    <property type="match status" value="1"/>
</dbReference>
<feature type="transmembrane region" description="Helical" evidence="6">
    <location>
        <begin position="660"/>
        <end position="684"/>
    </location>
</feature>
<feature type="transmembrane region" description="Helical" evidence="6">
    <location>
        <begin position="62"/>
        <end position="83"/>
    </location>
</feature>
<evidence type="ECO:0000256" key="2">
    <source>
        <dbReference type="ARBA" id="ARBA00022692"/>
    </source>
</evidence>
<organism evidence="8 9">
    <name type="scientific">Leptomonas pyrrhocoris</name>
    <name type="common">Firebug parasite</name>
    <dbReference type="NCBI Taxonomy" id="157538"/>
    <lineage>
        <taxon>Eukaryota</taxon>
        <taxon>Discoba</taxon>
        <taxon>Euglenozoa</taxon>
        <taxon>Kinetoplastea</taxon>
        <taxon>Metakinetoplastina</taxon>
        <taxon>Trypanosomatida</taxon>
        <taxon>Trypanosomatidae</taxon>
        <taxon>Leishmaniinae</taxon>
        <taxon>Leptomonas</taxon>
    </lineage>
</organism>
<dbReference type="OMA" id="CDEYTQL"/>
<keyword evidence="3 6" id="KW-1133">Transmembrane helix</keyword>
<dbReference type="InterPro" id="IPR036412">
    <property type="entry name" value="HAD-like_sf"/>
</dbReference>
<feature type="transmembrane region" description="Helical" evidence="6">
    <location>
        <begin position="743"/>
        <end position="770"/>
    </location>
</feature>
<dbReference type="InterPro" id="IPR023214">
    <property type="entry name" value="HAD_sf"/>
</dbReference>
<dbReference type="RefSeq" id="XP_015654051.1">
    <property type="nucleotide sequence ID" value="XM_015807512.1"/>
</dbReference>
<reference evidence="8 9" key="1">
    <citation type="submission" date="2015-07" db="EMBL/GenBank/DDBJ databases">
        <title>High-quality genome of monoxenous trypanosomatid Leptomonas pyrrhocoris.</title>
        <authorList>
            <person name="Flegontov P."/>
            <person name="Butenko A."/>
            <person name="Firsov S."/>
            <person name="Vlcek C."/>
            <person name="Logacheva M.D."/>
            <person name="Field M."/>
            <person name="Filatov D."/>
            <person name="Flegontova O."/>
            <person name="Gerasimov E."/>
            <person name="Jackson A.P."/>
            <person name="Kelly S."/>
            <person name="Opperdoes F."/>
            <person name="O'Reilly A."/>
            <person name="Votypka J."/>
            <person name="Yurchenko V."/>
            <person name="Lukes J."/>
        </authorList>
    </citation>
    <scope>NUCLEOTIDE SEQUENCE [LARGE SCALE GENOMIC DNA]</scope>
    <source>
        <strain evidence="8">H10</strain>
    </source>
</reference>
<accession>A0A0N0DS57</accession>
<comment type="subcellular location">
    <subcellularLocation>
        <location evidence="1">Membrane</location>
        <topology evidence="1">Multi-pass membrane protein</topology>
    </subcellularLocation>
</comment>
<dbReference type="InterPro" id="IPR008250">
    <property type="entry name" value="ATPase_P-typ_transduc_dom_A_sf"/>
</dbReference>
<dbReference type="SUPFAM" id="SSF81653">
    <property type="entry name" value="Calcium ATPase, transduction domain A"/>
    <property type="match status" value="1"/>
</dbReference>
<dbReference type="AlphaFoldDB" id="A0A0N0DS57"/>
<dbReference type="InterPro" id="IPR001757">
    <property type="entry name" value="P_typ_ATPase"/>
</dbReference>
<dbReference type="GeneID" id="26908767"/>
<dbReference type="PANTHER" id="PTHR42861">
    <property type="entry name" value="CALCIUM-TRANSPORTING ATPASE"/>
    <property type="match status" value="1"/>
</dbReference>
<feature type="transmembrane region" description="Helical" evidence="6">
    <location>
        <begin position="250"/>
        <end position="269"/>
    </location>
</feature>
<feature type="transmembrane region" description="Helical" evidence="6">
    <location>
        <begin position="704"/>
        <end position="722"/>
    </location>
</feature>
<gene>
    <name evidence="8" type="ORF">ABB37_08483</name>
</gene>
<keyword evidence="2 6" id="KW-0812">Transmembrane</keyword>
<dbReference type="GO" id="GO:0016020">
    <property type="term" value="C:membrane"/>
    <property type="evidence" value="ECO:0007669"/>
    <property type="project" value="UniProtKB-SubCell"/>
</dbReference>
<keyword evidence="4 6" id="KW-0472">Membrane</keyword>